<keyword evidence="3" id="KW-1185">Reference proteome</keyword>
<dbReference type="PANTHER" id="PTHR13582:SF0">
    <property type="entry name" value="M-PHASE PHOSPHOPROTEIN 6"/>
    <property type="match status" value="1"/>
</dbReference>
<reference evidence="2" key="2">
    <citation type="submission" date="2020-05" db="UniProtKB">
        <authorList>
            <consortium name="EnsemblMetazoa"/>
        </authorList>
    </citation>
    <scope>IDENTIFICATION</scope>
    <source>
        <strain evidence="2">IAEA</strain>
    </source>
</reference>
<evidence type="ECO:0000313" key="3">
    <source>
        <dbReference type="Proteomes" id="UP000091820"/>
    </source>
</evidence>
<dbReference type="STRING" id="37001.A0A1A9WKT0"/>
<dbReference type="GO" id="GO:0000460">
    <property type="term" value="P:maturation of 5.8S rRNA"/>
    <property type="evidence" value="ECO:0007669"/>
    <property type="project" value="TreeGrafter"/>
</dbReference>
<dbReference type="InterPro" id="IPR019324">
    <property type="entry name" value="MPP6"/>
</dbReference>
<organism evidence="2 3">
    <name type="scientific">Glossina brevipalpis</name>
    <dbReference type="NCBI Taxonomy" id="37001"/>
    <lineage>
        <taxon>Eukaryota</taxon>
        <taxon>Metazoa</taxon>
        <taxon>Ecdysozoa</taxon>
        <taxon>Arthropoda</taxon>
        <taxon>Hexapoda</taxon>
        <taxon>Insecta</taxon>
        <taxon>Pterygota</taxon>
        <taxon>Neoptera</taxon>
        <taxon>Endopterygota</taxon>
        <taxon>Diptera</taxon>
        <taxon>Brachycera</taxon>
        <taxon>Muscomorpha</taxon>
        <taxon>Hippoboscoidea</taxon>
        <taxon>Glossinidae</taxon>
        <taxon>Glossina</taxon>
    </lineage>
</organism>
<feature type="region of interest" description="Disordered" evidence="1">
    <location>
        <begin position="87"/>
        <end position="165"/>
    </location>
</feature>
<accession>A0A1A9WKT0</accession>
<proteinExistence type="predicted"/>
<feature type="compositionally biased region" description="Basic and acidic residues" evidence="1">
    <location>
        <begin position="87"/>
        <end position="102"/>
    </location>
</feature>
<dbReference type="PANTHER" id="PTHR13582">
    <property type="entry name" value="M-PHASE PHOSPHOPROTEIN 6"/>
    <property type="match status" value="1"/>
</dbReference>
<evidence type="ECO:0000313" key="2">
    <source>
        <dbReference type="EnsemblMetazoa" id="GBRI023278-PA"/>
    </source>
</evidence>
<evidence type="ECO:0000256" key="1">
    <source>
        <dbReference type="SAM" id="MobiDB-lite"/>
    </source>
</evidence>
<reference evidence="3" key="1">
    <citation type="submission" date="2014-03" db="EMBL/GenBank/DDBJ databases">
        <authorList>
            <person name="Aksoy S."/>
            <person name="Warren W."/>
            <person name="Wilson R.K."/>
        </authorList>
    </citation>
    <scope>NUCLEOTIDE SEQUENCE [LARGE SCALE GENOMIC DNA]</scope>
    <source>
        <strain evidence="3">IAEA</strain>
    </source>
</reference>
<dbReference type="VEuPathDB" id="VectorBase:GBRI023278"/>
<name>A0A1A9WKT0_9MUSC</name>
<dbReference type="AlphaFoldDB" id="A0A1A9WKT0"/>
<dbReference type="Pfam" id="PF10175">
    <property type="entry name" value="MPP6"/>
    <property type="match status" value="1"/>
</dbReference>
<feature type="compositionally biased region" description="Basic residues" evidence="1">
    <location>
        <begin position="125"/>
        <end position="134"/>
    </location>
</feature>
<sequence>MPNQNSSKPKLSKGILEMKFMQRTKAKVDEEIEVAEGRAMYSSELTSGMLNGNSNFIIEPSFVSCENLIDGRLSFRGMNPEIEKEMELEKSEKEATAKRPEQETEVSTNDMAEFYAAASQTMQKKFQKHRKVNNNKRPNSDNIIHKKNKKFKKPQTDNGEENLTK</sequence>
<dbReference type="Proteomes" id="UP000091820">
    <property type="component" value="Unassembled WGS sequence"/>
</dbReference>
<dbReference type="EnsemblMetazoa" id="GBRI023278-RA">
    <property type="protein sequence ID" value="GBRI023278-PA"/>
    <property type="gene ID" value="GBRI023278"/>
</dbReference>
<protein>
    <recommendedName>
        <fullName evidence="4">M-phase phosphoprotein 6</fullName>
    </recommendedName>
</protein>
<evidence type="ECO:0008006" key="4">
    <source>
        <dbReference type="Google" id="ProtNLM"/>
    </source>
</evidence>